<evidence type="ECO:0000256" key="11">
    <source>
        <dbReference type="ARBA" id="ARBA00022759"/>
    </source>
</evidence>
<evidence type="ECO:0000256" key="4">
    <source>
        <dbReference type="ARBA" id="ARBA00004496"/>
    </source>
</evidence>
<dbReference type="GO" id="GO:0030145">
    <property type="term" value="F:manganese ion binding"/>
    <property type="evidence" value="ECO:0007669"/>
    <property type="project" value="UniProtKB-UniRule"/>
</dbReference>
<feature type="binding site" evidence="14 15">
    <location>
        <position position="21"/>
    </location>
    <ligand>
        <name>a divalent metal cation</name>
        <dbReference type="ChEBI" id="CHEBI:60240"/>
    </ligand>
</feature>
<evidence type="ECO:0000256" key="7">
    <source>
        <dbReference type="ARBA" id="ARBA00019179"/>
    </source>
</evidence>
<reference evidence="18 19" key="1">
    <citation type="submission" date="2017-11" db="EMBL/GenBank/DDBJ databases">
        <title>Genomic Encyclopedia of Archaeal and Bacterial Type Strains, Phase II (KMG-II): From Individual Species to Whole Genera.</title>
        <authorList>
            <person name="Goeker M."/>
        </authorList>
    </citation>
    <scope>NUCLEOTIDE SEQUENCE [LARGE SCALE GENOMIC DNA]</scope>
    <source>
        <strain evidence="18 19">DSM 27268</strain>
    </source>
</reference>
<evidence type="ECO:0000259" key="17">
    <source>
        <dbReference type="PROSITE" id="PS51975"/>
    </source>
</evidence>
<dbReference type="GO" id="GO:0006298">
    <property type="term" value="P:mismatch repair"/>
    <property type="evidence" value="ECO:0007669"/>
    <property type="project" value="TreeGrafter"/>
</dbReference>
<comment type="caution">
    <text evidence="18">The sequence shown here is derived from an EMBL/GenBank/DDBJ whole genome shotgun (WGS) entry which is preliminary data.</text>
</comment>
<keyword evidence="8 14" id="KW-0963">Cytoplasm</keyword>
<dbReference type="PANTHER" id="PTHR10954:SF18">
    <property type="entry name" value="RIBONUCLEASE HII"/>
    <property type="match status" value="1"/>
</dbReference>
<keyword evidence="12 14" id="KW-0378">Hydrolase</keyword>
<dbReference type="InterPro" id="IPR036397">
    <property type="entry name" value="RNaseH_sf"/>
</dbReference>
<evidence type="ECO:0000256" key="13">
    <source>
        <dbReference type="ARBA" id="ARBA00023211"/>
    </source>
</evidence>
<dbReference type="GO" id="GO:0005737">
    <property type="term" value="C:cytoplasm"/>
    <property type="evidence" value="ECO:0007669"/>
    <property type="project" value="UniProtKB-SubCell"/>
</dbReference>
<evidence type="ECO:0000256" key="15">
    <source>
        <dbReference type="PROSITE-ProRule" id="PRU01319"/>
    </source>
</evidence>
<dbReference type="GO" id="GO:0003723">
    <property type="term" value="F:RNA binding"/>
    <property type="evidence" value="ECO:0007669"/>
    <property type="project" value="UniProtKB-UniRule"/>
</dbReference>
<dbReference type="InterPro" id="IPR024567">
    <property type="entry name" value="RNase_HII/HIII_dom"/>
</dbReference>
<dbReference type="RefSeq" id="WP_211277180.1">
    <property type="nucleotide sequence ID" value="NZ_PGFG01000001.1"/>
</dbReference>
<evidence type="ECO:0000256" key="8">
    <source>
        <dbReference type="ARBA" id="ARBA00022490"/>
    </source>
</evidence>
<evidence type="ECO:0000256" key="3">
    <source>
        <dbReference type="ARBA" id="ARBA00004065"/>
    </source>
</evidence>
<keyword evidence="11 14" id="KW-0255">Endonuclease</keyword>
<evidence type="ECO:0000256" key="16">
    <source>
        <dbReference type="RuleBase" id="RU003515"/>
    </source>
</evidence>
<dbReference type="NCBIfam" id="NF000595">
    <property type="entry name" value="PRK00015.1-3"/>
    <property type="match status" value="1"/>
</dbReference>
<evidence type="ECO:0000256" key="9">
    <source>
        <dbReference type="ARBA" id="ARBA00022722"/>
    </source>
</evidence>
<evidence type="ECO:0000256" key="6">
    <source>
        <dbReference type="ARBA" id="ARBA00012180"/>
    </source>
</evidence>
<evidence type="ECO:0000256" key="2">
    <source>
        <dbReference type="ARBA" id="ARBA00001946"/>
    </source>
</evidence>
<dbReference type="Gene3D" id="3.30.420.10">
    <property type="entry name" value="Ribonuclease H-like superfamily/Ribonuclease H"/>
    <property type="match status" value="1"/>
</dbReference>
<dbReference type="InterPro" id="IPR012337">
    <property type="entry name" value="RNaseH-like_sf"/>
</dbReference>
<dbReference type="HAMAP" id="MF_00052_B">
    <property type="entry name" value="RNase_HII_B"/>
    <property type="match status" value="1"/>
</dbReference>
<comment type="catalytic activity">
    <reaction evidence="1 14 15 16">
        <text>Endonucleolytic cleavage to 5'-phosphomonoester.</text>
        <dbReference type="EC" id="3.1.26.4"/>
    </reaction>
</comment>
<dbReference type="EMBL" id="PGFG01000001">
    <property type="protein sequence ID" value="PJJ74544.1"/>
    <property type="molecule type" value="Genomic_DNA"/>
</dbReference>
<sequence length="212" mass="23966">MNPSSRLLPYYQNDGVEAGCDEAGRGCLAGPVFAAAVILPTGFYHPLLNDSKQLRPSQREELRRYIEEHALAFAVAAVSPEEIDRTNILQASFRAMHLAVDQLRIRPQRLLIDGNRFKPYADIPHVCIVKGDSRYASIAAASILAKTYRDAWMMHLHAQYPEYGWDRNKGYPTVAHRRAIQQLGLTPHHRRTFSPCMPKLFMAADDSHPQES</sequence>
<comment type="similarity">
    <text evidence="5 14 16">Belongs to the RNase HII family.</text>
</comment>
<dbReference type="GO" id="GO:0004523">
    <property type="term" value="F:RNA-DNA hybrid ribonuclease activity"/>
    <property type="evidence" value="ECO:0007669"/>
    <property type="project" value="UniProtKB-UniRule"/>
</dbReference>
<dbReference type="AlphaFoldDB" id="A0A2M9CRK8"/>
<protein>
    <recommendedName>
        <fullName evidence="7 14">Ribonuclease HII</fullName>
        <shortName evidence="14">RNase HII</shortName>
        <ecNumber evidence="6 14">3.1.26.4</ecNumber>
    </recommendedName>
</protein>
<evidence type="ECO:0000256" key="14">
    <source>
        <dbReference type="HAMAP-Rule" id="MF_00052"/>
    </source>
</evidence>
<evidence type="ECO:0000313" key="18">
    <source>
        <dbReference type="EMBL" id="PJJ74544.1"/>
    </source>
</evidence>
<dbReference type="Pfam" id="PF01351">
    <property type="entry name" value="RNase_HII"/>
    <property type="match status" value="1"/>
</dbReference>
<dbReference type="Proteomes" id="UP000230000">
    <property type="component" value="Unassembled WGS sequence"/>
</dbReference>
<feature type="binding site" evidence="14 15">
    <location>
        <position position="22"/>
    </location>
    <ligand>
        <name>a divalent metal cation</name>
        <dbReference type="ChEBI" id="CHEBI:60240"/>
    </ligand>
</feature>
<dbReference type="PANTHER" id="PTHR10954">
    <property type="entry name" value="RIBONUCLEASE H2 SUBUNIT A"/>
    <property type="match status" value="1"/>
</dbReference>
<evidence type="ECO:0000313" key="19">
    <source>
        <dbReference type="Proteomes" id="UP000230000"/>
    </source>
</evidence>
<accession>A0A2M9CRK8</accession>
<dbReference type="GO" id="GO:0043137">
    <property type="term" value="P:DNA replication, removal of RNA primer"/>
    <property type="evidence" value="ECO:0007669"/>
    <property type="project" value="TreeGrafter"/>
</dbReference>
<evidence type="ECO:0000256" key="10">
    <source>
        <dbReference type="ARBA" id="ARBA00022723"/>
    </source>
</evidence>
<keyword evidence="13 14" id="KW-0464">Manganese</keyword>
<dbReference type="InterPro" id="IPR022898">
    <property type="entry name" value="RNase_HII"/>
</dbReference>
<name>A0A2M9CRK8_9BACT</name>
<comment type="function">
    <text evidence="3 14 16">Endonuclease that specifically degrades the RNA of RNA-DNA hybrids.</text>
</comment>
<organism evidence="18 19">
    <name type="scientific">Thermoflavifilum aggregans</name>
    <dbReference type="NCBI Taxonomy" id="454188"/>
    <lineage>
        <taxon>Bacteria</taxon>
        <taxon>Pseudomonadati</taxon>
        <taxon>Bacteroidota</taxon>
        <taxon>Chitinophagia</taxon>
        <taxon>Chitinophagales</taxon>
        <taxon>Chitinophagaceae</taxon>
        <taxon>Thermoflavifilum</taxon>
    </lineage>
</organism>
<feature type="binding site" evidence="14 15">
    <location>
        <position position="113"/>
    </location>
    <ligand>
        <name>a divalent metal cation</name>
        <dbReference type="ChEBI" id="CHEBI:60240"/>
    </ligand>
</feature>
<feature type="domain" description="RNase H type-2" evidence="17">
    <location>
        <begin position="15"/>
        <end position="205"/>
    </location>
</feature>
<dbReference type="GO" id="GO:0032299">
    <property type="term" value="C:ribonuclease H2 complex"/>
    <property type="evidence" value="ECO:0007669"/>
    <property type="project" value="TreeGrafter"/>
</dbReference>
<keyword evidence="9 14" id="KW-0540">Nuclease</keyword>
<keyword evidence="19" id="KW-1185">Reference proteome</keyword>
<comment type="subcellular location">
    <subcellularLocation>
        <location evidence="4 14">Cytoplasm</location>
    </subcellularLocation>
</comment>
<comment type="cofactor">
    <cofactor evidence="14 15">
        <name>Mn(2+)</name>
        <dbReference type="ChEBI" id="CHEBI:29035"/>
    </cofactor>
    <cofactor evidence="14 15">
        <name>Mg(2+)</name>
        <dbReference type="ChEBI" id="CHEBI:18420"/>
    </cofactor>
    <text evidence="14 15">Manganese or magnesium. Binds 1 divalent metal ion per monomer in the absence of substrate. May bind a second metal ion after substrate binding.</text>
</comment>
<evidence type="ECO:0000256" key="5">
    <source>
        <dbReference type="ARBA" id="ARBA00007383"/>
    </source>
</evidence>
<evidence type="ECO:0000256" key="1">
    <source>
        <dbReference type="ARBA" id="ARBA00000077"/>
    </source>
</evidence>
<dbReference type="EC" id="3.1.26.4" evidence="6 14"/>
<evidence type="ECO:0000256" key="12">
    <source>
        <dbReference type="ARBA" id="ARBA00022801"/>
    </source>
</evidence>
<dbReference type="CDD" id="cd07182">
    <property type="entry name" value="RNase_HII_bacteria_HII_like"/>
    <property type="match status" value="1"/>
</dbReference>
<dbReference type="SUPFAM" id="SSF53098">
    <property type="entry name" value="Ribonuclease H-like"/>
    <property type="match status" value="1"/>
</dbReference>
<proteinExistence type="inferred from homology"/>
<keyword evidence="10 14" id="KW-0479">Metal-binding</keyword>
<comment type="cofactor">
    <cofactor evidence="2">
        <name>Mg(2+)</name>
        <dbReference type="ChEBI" id="CHEBI:18420"/>
    </cofactor>
</comment>
<dbReference type="InterPro" id="IPR001352">
    <property type="entry name" value="RNase_HII/HIII"/>
</dbReference>
<gene>
    <name evidence="14" type="primary">rnhB</name>
    <name evidence="18" type="ORF">BXY57_0102</name>
</gene>
<dbReference type="PROSITE" id="PS51975">
    <property type="entry name" value="RNASE_H_2"/>
    <property type="match status" value="1"/>
</dbReference>